<dbReference type="Proteomes" id="UP001157502">
    <property type="component" value="Chromosome 5"/>
</dbReference>
<protein>
    <submittedName>
        <fullName evidence="1">Uncharacterized protein</fullName>
    </submittedName>
</protein>
<proteinExistence type="predicted"/>
<dbReference type="EMBL" id="CM055732">
    <property type="protein sequence ID" value="KAJ8011254.1"/>
    <property type="molecule type" value="Genomic_DNA"/>
</dbReference>
<reference evidence="1" key="1">
    <citation type="submission" date="2021-05" db="EMBL/GenBank/DDBJ databases">
        <authorList>
            <person name="Pan Q."/>
            <person name="Jouanno E."/>
            <person name="Zahm M."/>
            <person name="Klopp C."/>
            <person name="Cabau C."/>
            <person name="Louis A."/>
            <person name="Berthelot C."/>
            <person name="Parey E."/>
            <person name="Roest Crollius H."/>
            <person name="Montfort J."/>
            <person name="Robinson-Rechavi M."/>
            <person name="Bouchez O."/>
            <person name="Lampietro C."/>
            <person name="Lopez Roques C."/>
            <person name="Donnadieu C."/>
            <person name="Postlethwait J."/>
            <person name="Bobe J."/>
            <person name="Dillon D."/>
            <person name="Chandos A."/>
            <person name="von Hippel F."/>
            <person name="Guiguen Y."/>
        </authorList>
    </citation>
    <scope>NUCLEOTIDE SEQUENCE</scope>
    <source>
        <strain evidence="1">YG-Jan2019</strain>
    </source>
</reference>
<name>A0ACC2H5P6_DALPE</name>
<evidence type="ECO:0000313" key="2">
    <source>
        <dbReference type="Proteomes" id="UP001157502"/>
    </source>
</evidence>
<organism evidence="1 2">
    <name type="scientific">Dallia pectoralis</name>
    <name type="common">Alaska blackfish</name>
    <dbReference type="NCBI Taxonomy" id="75939"/>
    <lineage>
        <taxon>Eukaryota</taxon>
        <taxon>Metazoa</taxon>
        <taxon>Chordata</taxon>
        <taxon>Craniata</taxon>
        <taxon>Vertebrata</taxon>
        <taxon>Euteleostomi</taxon>
        <taxon>Actinopterygii</taxon>
        <taxon>Neopterygii</taxon>
        <taxon>Teleostei</taxon>
        <taxon>Protacanthopterygii</taxon>
        <taxon>Esociformes</taxon>
        <taxon>Umbridae</taxon>
        <taxon>Dallia</taxon>
    </lineage>
</organism>
<keyword evidence="2" id="KW-1185">Reference proteome</keyword>
<accession>A0ACC2H5P6</accession>
<sequence>MTVVNQIKAWTGTTTCKRGEENCMYELISVTPFLIKASKTSPSTKSVSDLTFTLAPTMELSRCLVTGDAISESSMSWSENGIPYCSLEDLIIGSGLGKTPGFKEFTSDWICLGFSLGNCTTTTSLKRTIGE</sequence>
<gene>
    <name evidence="1" type="ORF">DPEC_G00056240</name>
</gene>
<comment type="caution">
    <text evidence="1">The sequence shown here is derived from an EMBL/GenBank/DDBJ whole genome shotgun (WGS) entry which is preliminary data.</text>
</comment>
<evidence type="ECO:0000313" key="1">
    <source>
        <dbReference type="EMBL" id="KAJ8011254.1"/>
    </source>
</evidence>